<dbReference type="InterPro" id="IPR013785">
    <property type="entry name" value="Aldolase_TIM"/>
</dbReference>
<feature type="domain" description="NADH:flavin oxidoreductase/NADH oxidase N-terminal" evidence="4">
    <location>
        <begin position="8"/>
        <end position="339"/>
    </location>
</feature>
<dbReference type="PROSITE" id="PS00912">
    <property type="entry name" value="DHODEHASE_2"/>
    <property type="match status" value="1"/>
</dbReference>
<dbReference type="PANTHER" id="PTHR43656">
    <property type="entry name" value="BINDING OXIDOREDUCTASE, PUTATIVE (AFU_ORTHOLOGUE AFUA_2G08260)-RELATED"/>
    <property type="match status" value="1"/>
</dbReference>
<dbReference type="GO" id="GO:0016627">
    <property type="term" value="F:oxidoreductase activity, acting on the CH-CH group of donors"/>
    <property type="evidence" value="ECO:0007669"/>
    <property type="project" value="InterPro"/>
</dbReference>
<keyword evidence="6" id="KW-1185">Reference proteome</keyword>
<dbReference type="Pfam" id="PF00724">
    <property type="entry name" value="Oxidored_FMN"/>
    <property type="match status" value="1"/>
</dbReference>
<accession>D1AI07</accession>
<dbReference type="GO" id="GO:0010181">
    <property type="term" value="F:FMN binding"/>
    <property type="evidence" value="ECO:0007669"/>
    <property type="project" value="InterPro"/>
</dbReference>
<protein>
    <submittedName>
        <fullName evidence="5">NADH:flavin oxidoreductase/NADH oxidase</fullName>
    </submittedName>
</protein>
<keyword evidence="3" id="KW-0812">Transmembrane</keyword>
<dbReference type="CDD" id="cd04735">
    <property type="entry name" value="OYE_like_4_FMN"/>
    <property type="match status" value="1"/>
</dbReference>
<reference evidence="6" key="1">
    <citation type="submission" date="2009-09" db="EMBL/GenBank/DDBJ databases">
        <title>The complete chromosome of Sebaldella termitidis ATCC 33386.</title>
        <authorList>
            <consortium name="US DOE Joint Genome Institute (JGI-PGF)"/>
            <person name="Lucas S."/>
            <person name="Copeland A."/>
            <person name="Lapidus A."/>
            <person name="Glavina del Rio T."/>
            <person name="Dalin E."/>
            <person name="Tice H."/>
            <person name="Bruce D."/>
            <person name="Goodwin L."/>
            <person name="Pitluck S."/>
            <person name="Kyrpides N."/>
            <person name="Mavromatis K."/>
            <person name="Ivanova N."/>
            <person name="Mikhailova N."/>
            <person name="Sims D."/>
            <person name="Meincke L."/>
            <person name="Brettin T."/>
            <person name="Detter J.C."/>
            <person name="Han C."/>
            <person name="Larimer F."/>
            <person name="Land M."/>
            <person name="Hauser L."/>
            <person name="Markowitz V."/>
            <person name="Cheng J.F."/>
            <person name="Hugenholtz P."/>
            <person name="Woyke T."/>
            <person name="Wu D."/>
            <person name="Eisen J.A."/>
        </authorList>
    </citation>
    <scope>NUCLEOTIDE SEQUENCE [LARGE SCALE GENOMIC DNA]</scope>
    <source>
        <strain evidence="6">ATCC 33386 / NCTC 11300</strain>
    </source>
</reference>
<evidence type="ECO:0000313" key="5">
    <source>
        <dbReference type="EMBL" id="ACZ08391.1"/>
    </source>
</evidence>
<sequence length="374" mass="41768">MKEKYKNLFIPITLKNGAEVRNRIVMAPMTTFSGNSDGTVSEQELKYYKRRAKGLGMLITACIGVSLDGIAFPGQFTAFAENADENLKKLSEIIRNEGTKAILQIHHGGRMAVPALIPGGQAVSAGNIPSPRTPDVIPRELHEAEIDRIIEDFGKATKKAIDTGFDGVEIHGANTYLIQQFFSPHSNRRTDRWGGDIQKRMLFPMKVIDKVKRVAEEYGKKDFIVGYRFSPEEIETPGIRIEDTLVLVENLISKELDYIHISLQDIHAKPSMGSGYDKSMVEMIIDKVNGRIPVIAVGGIHTPDEALKIVEDGADMIALGRELIMEPDWVKKAEEDQEDEIAVKMSRGSKDKLVIPDALYKQIENTDGWFPFEK</sequence>
<dbReference type="eggNOG" id="COG1902">
    <property type="taxonomic scope" value="Bacteria"/>
</dbReference>
<dbReference type="PANTHER" id="PTHR43656:SF2">
    <property type="entry name" value="BINDING OXIDOREDUCTASE, PUTATIVE (AFU_ORTHOLOGUE AFUA_2G08260)-RELATED"/>
    <property type="match status" value="1"/>
</dbReference>
<dbReference type="HOGENOM" id="CLU_012153_2_3_0"/>
<dbReference type="Proteomes" id="UP000000845">
    <property type="component" value="Chromosome"/>
</dbReference>
<feature type="transmembrane region" description="Helical" evidence="3">
    <location>
        <begin position="55"/>
        <end position="76"/>
    </location>
</feature>
<keyword evidence="3" id="KW-0472">Membrane</keyword>
<name>D1AI07_SEBTE</name>
<keyword evidence="1" id="KW-0285">Flavoprotein</keyword>
<keyword evidence="2" id="KW-0560">Oxidoreductase</keyword>
<evidence type="ECO:0000313" key="6">
    <source>
        <dbReference type="Proteomes" id="UP000000845"/>
    </source>
</evidence>
<proteinExistence type="predicted"/>
<dbReference type="SUPFAM" id="SSF51395">
    <property type="entry name" value="FMN-linked oxidoreductases"/>
    <property type="match status" value="1"/>
</dbReference>
<dbReference type="AlphaFoldDB" id="D1AI07"/>
<dbReference type="Gene3D" id="3.20.20.70">
    <property type="entry name" value="Aldolase class I"/>
    <property type="match status" value="1"/>
</dbReference>
<dbReference type="GO" id="GO:0006207">
    <property type="term" value="P:'de novo' pyrimidine nucleobase biosynthetic process"/>
    <property type="evidence" value="ECO:0007669"/>
    <property type="project" value="InterPro"/>
</dbReference>
<evidence type="ECO:0000259" key="4">
    <source>
        <dbReference type="Pfam" id="PF00724"/>
    </source>
</evidence>
<evidence type="ECO:0000256" key="3">
    <source>
        <dbReference type="SAM" id="Phobius"/>
    </source>
</evidence>
<dbReference type="InterPro" id="IPR001295">
    <property type="entry name" value="Dihydroorotate_DH_CS"/>
</dbReference>
<dbReference type="EMBL" id="CP001739">
    <property type="protein sequence ID" value="ACZ08391.1"/>
    <property type="molecule type" value="Genomic_DNA"/>
</dbReference>
<dbReference type="STRING" id="526218.Sterm_1532"/>
<reference evidence="5 6" key="2">
    <citation type="journal article" date="2010" name="Stand. Genomic Sci.">
        <title>Complete genome sequence of Sebaldella termitidis type strain (NCTC 11300).</title>
        <authorList>
            <person name="Harmon-Smith M."/>
            <person name="Celia L."/>
            <person name="Chertkov O."/>
            <person name="Lapidus A."/>
            <person name="Copeland A."/>
            <person name="Glavina Del Rio T."/>
            <person name="Nolan M."/>
            <person name="Lucas S."/>
            <person name="Tice H."/>
            <person name="Cheng J.F."/>
            <person name="Han C."/>
            <person name="Detter J.C."/>
            <person name="Bruce D."/>
            <person name="Goodwin L."/>
            <person name="Pitluck S."/>
            <person name="Pati A."/>
            <person name="Liolios K."/>
            <person name="Ivanova N."/>
            <person name="Mavromatis K."/>
            <person name="Mikhailova N."/>
            <person name="Chen A."/>
            <person name="Palaniappan K."/>
            <person name="Land M."/>
            <person name="Hauser L."/>
            <person name="Chang Y.J."/>
            <person name="Jeffries C.D."/>
            <person name="Brettin T."/>
            <person name="Goker M."/>
            <person name="Beck B."/>
            <person name="Bristow J."/>
            <person name="Eisen J.A."/>
            <person name="Markowitz V."/>
            <person name="Hugenholtz P."/>
            <person name="Kyrpides N.C."/>
            <person name="Klenk H.P."/>
            <person name="Chen F."/>
        </authorList>
    </citation>
    <scope>NUCLEOTIDE SEQUENCE [LARGE SCALE GENOMIC DNA]</scope>
    <source>
        <strain evidence="6">ATCC 33386 / NCTC 11300</strain>
    </source>
</reference>
<gene>
    <name evidence="5" type="ordered locus">Sterm_1532</name>
</gene>
<evidence type="ECO:0000256" key="2">
    <source>
        <dbReference type="ARBA" id="ARBA00023002"/>
    </source>
</evidence>
<keyword evidence="3" id="KW-1133">Transmembrane helix</keyword>
<evidence type="ECO:0000256" key="1">
    <source>
        <dbReference type="ARBA" id="ARBA00022630"/>
    </source>
</evidence>
<dbReference type="KEGG" id="str:Sterm_1532"/>
<dbReference type="InterPro" id="IPR051799">
    <property type="entry name" value="NADH_flavin_oxidoreductase"/>
</dbReference>
<dbReference type="RefSeq" id="WP_012860987.1">
    <property type="nucleotide sequence ID" value="NC_013517.1"/>
</dbReference>
<dbReference type="InterPro" id="IPR001155">
    <property type="entry name" value="OxRdtase_FMN_N"/>
</dbReference>
<organism evidence="5 6">
    <name type="scientific">Sebaldella termitidis (strain ATCC 33386 / NCTC 11300)</name>
    <dbReference type="NCBI Taxonomy" id="526218"/>
    <lineage>
        <taxon>Bacteria</taxon>
        <taxon>Fusobacteriati</taxon>
        <taxon>Fusobacteriota</taxon>
        <taxon>Fusobacteriia</taxon>
        <taxon>Fusobacteriales</taxon>
        <taxon>Leptotrichiaceae</taxon>
        <taxon>Sebaldella</taxon>
    </lineage>
</organism>